<evidence type="ECO:0000313" key="5">
    <source>
        <dbReference type="Proteomes" id="UP001497453"/>
    </source>
</evidence>
<keyword evidence="2" id="KW-0812">Transmembrane</keyword>
<feature type="transmembrane region" description="Helical" evidence="2">
    <location>
        <begin position="101"/>
        <end position="118"/>
    </location>
</feature>
<name>A0ABP1DFP9_9APHY</name>
<protein>
    <recommendedName>
        <fullName evidence="3">DUF6533 domain-containing protein</fullName>
    </recommendedName>
</protein>
<gene>
    <name evidence="4" type="ORF">GFSPODELE1_LOCUS5978</name>
</gene>
<feature type="transmembrane region" description="Helical" evidence="2">
    <location>
        <begin position="60"/>
        <end position="89"/>
    </location>
</feature>
<keyword evidence="2" id="KW-1133">Transmembrane helix</keyword>
<dbReference type="EMBL" id="OZ037947">
    <property type="protein sequence ID" value="CAL1706653.1"/>
    <property type="molecule type" value="Genomic_DNA"/>
</dbReference>
<dbReference type="InterPro" id="IPR045340">
    <property type="entry name" value="DUF6533"/>
</dbReference>
<sequence length="323" mass="36817">MASMMDLNALFLFMSEDRTNRYLTVSAIVFLMYDIVLNFAREYKFVWRTRWGLVKTLYYIARYYALINIIFLLCGPVVFTTTINVIFILRIHALYGQSRKVLISLVLLVLAEFVLEMYTDISFVLHSQITQPIPGMPWMVCLAVATQDVIIKTLAAWIPNLLVTWIFFVMTLYKFAMLVRRNEYRSLKQSTSLMHVFVKDGTIYFFLTFCIVLICTVFVMVESLQAESGGPIIWLMAIYSLAGSRLILNLRSAAEDQKLSFGVSESEVSAMRAAPASGGTTQYVHSDIELEALPARTRKQGGNESSDRRRNRSYESTVVGSQV</sequence>
<feature type="transmembrane region" description="Helical" evidence="2">
    <location>
        <begin position="201"/>
        <end position="220"/>
    </location>
</feature>
<feature type="region of interest" description="Disordered" evidence="1">
    <location>
        <begin position="291"/>
        <end position="323"/>
    </location>
</feature>
<accession>A0ABP1DFP9</accession>
<evidence type="ECO:0000313" key="4">
    <source>
        <dbReference type="EMBL" id="CAL1706653.1"/>
    </source>
</evidence>
<feature type="transmembrane region" description="Helical" evidence="2">
    <location>
        <begin position="232"/>
        <end position="248"/>
    </location>
</feature>
<feature type="domain" description="DUF6533" evidence="3">
    <location>
        <begin position="22"/>
        <end position="67"/>
    </location>
</feature>
<keyword evidence="5" id="KW-1185">Reference proteome</keyword>
<evidence type="ECO:0000256" key="1">
    <source>
        <dbReference type="SAM" id="MobiDB-lite"/>
    </source>
</evidence>
<feature type="transmembrane region" description="Helical" evidence="2">
    <location>
        <begin position="21"/>
        <end position="40"/>
    </location>
</feature>
<reference evidence="5" key="1">
    <citation type="submission" date="2024-04" db="EMBL/GenBank/DDBJ databases">
        <authorList>
            <person name="Shaw F."/>
            <person name="Minotto A."/>
        </authorList>
    </citation>
    <scope>NUCLEOTIDE SEQUENCE [LARGE SCALE GENOMIC DNA]</scope>
</reference>
<dbReference type="Pfam" id="PF20151">
    <property type="entry name" value="DUF6533"/>
    <property type="match status" value="1"/>
</dbReference>
<feature type="transmembrane region" description="Helical" evidence="2">
    <location>
        <begin position="162"/>
        <end position="180"/>
    </location>
</feature>
<keyword evidence="2" id="KW-0472">Membrane</keyword>
<proteinExistence type="predicted"/>
<organism evidence="4 5">
    <name type="scientific">Somion occarium</name>
    <dbReference type="NCBI Taxonomy" id="3059160"/>
    <lineage>
        <taxon>Eukaryota</taxon>
        <taxon>Fungi</taxon>
        <taxon>Dikarya</taxon>
        <taxon>Basidiomycota</taxon>
        <taxon>Agaricomycotina</taxon>
        <taxon>Agaricomycetes</taxon>
        <taxon>Polyporales</taxon>
        <taxon>Cerrenaceae</taxon>
        <taxon>Somion</taxon>
    </lineage>
</organism>
<evidence type="ECO:0000256" key="2">
    <source>
        <dbReference type="SAM" id="Phobius"/>
    </source>
</evidence>
<evidence type="ECO:0000259" key="3">
    <source>
        <dbReference type="Pfam" id="PF20151"/>
    </source>
</evidence>
<dbReference type="Proteomes" id="UP001497453">
    <property type="component" value="Chromosome 4"/>
</dbReference>
<feature type="compositionally biased region" description="Polar residues" evidence="1">
    <location>
        <begin position="314"/>
        <end position="323"/>
    </location>
</feature>